<name>A0ABS2QXJ7_9BACI</name>
<dbReference type="Gene3D" id="1.10.10.10">
    <property type="entry name" value="Winged helix-like DNA-binding domain superfamily/Winged helix DNA-binding domain"/>
    <property type="match status" value="1"/>
</dbReference>
<dbReference type="GO" id="GO:0016787">
    <property type="term" value="F:hydrolase activity"/>
    <property type="evidence" value="ECO:0007669"/>
    <property type="project" value="UniProtKB-KW"/>
</dbReference>
<dbReference type="Proteomes" id="UP000809829">
    <property type="component" value="Unassembled WGS sequence"/>
</dbReference>
<dbReference type="Pfam" id="PF14493">
    <property type="entry name" value="HTH_40"/>
    <property type="match status" value="1"/>
</dbReference>
<feature type="domain" description="HRDC" evidence="17">
    <location>
        <begin position="514"/>
        <end position="594"/>
    </location>
</feature>
<keyword evidence="9" id="KW-0862">Zinc</keyword>
<evidence type="ECO:0000259" key="17">
    <source>
        <dbReference type="PROSITE" id="PS50967"/>
    </source>
</evidence>
<feature type="domain" description="Helicase ATP-binding" evidence="18">
    <location>
        <begin position="27"/>
        <end position="196"/>
    </location>
</feature>
<dbReference type="InterPro" id="IPR018982">
    <property type="entry name" value="RQC_domain"/>
</dbReference>
<dbReference type="PANTHER" id="PTHR13710:SF105">
    <property type="entry name" value="ATP-DEPENDENT DNA HELICASE Q1"/>
    <property type="match status" value="1"/>
</dbReference>
<evidence type="ECO:0000256" key="6">
    <source>
        <dbReference type="ARBA" id="ARBA00022763"/>
    </source>
</evidence>
<dbReference type="Gene3D" id="1.10.150.80">
    <property type="entry name" value="HRDC domain"/>
    <property type="match status" value="1"/>
</dbReference>
<evidence type="ECO:0000256" key="1">
    <source>
        <dbReference type="ARBA" id="ARBA00001946"/>
    </source>
</evidence>
<evidence type="ECO:0000256" key="4">
    <source>
        <dbReference type="ARBA" id="ARBA00022723"/>
    </source>
</evidence>
<dbReference type="NCBIfam" id="TIGR01389">
    <property type="entry name" value="recQ"/>
    <property type="match status" value="1"/>
</dbReference>
<evidence type="ECO:0000313" key="20">
    <source>
        <dbReference type="EMBL" id="MBM7703677.1"/>
    </source>
</evidence>
<keyword evidence="4" id="KW-0479">Metal-binding</keyword>
<dbReference type="InterPro" id="IPR006293">
    <property type="entry name" value="DNA_helicase_ATP-dep_RecQ_bac"/>
</dbReference>
<dbReference type="InterPro" id="IPR027417">
    <property type="entry name" value="P-loop_NTPase"/>
</dbReference>
<reference evidence="20 21" key="1">
    <citation type="submission" date="2021-01" db="EMBL/GenBank/DDBJ databases">
        <title>Genomic Encyclopedia of Type Strains, Phase IV (KMG-IV): sequencing the most valuable type-strain genomes for metagenomic binning, comparative biology and taxonomic classification.</title>
        <authorList>
            <person name="Goeker M."/>
        </authorList>
    </citation>
    <scope>NUCLEOTIDE SEQUENCE [LARGE SCALE GENOMIC DNA]</scope>
    <source>
        <strain evidence="20 21">DSM 104297</strain>
    </source>
</reference>
<dbReference type="CDD" id="cd18794">
    <property type="entry name" value="SF2_C_RecQ"/>
    <property type="match status" value="1"/>
</dbReference>
<feature type="domain" description="Helicase C-terminal" evidence="19">
    <location>
        <begin position="220"/>
        <end position="364"/>
    </location>
</feature>
<dbReference type="InterPro" id="IPR010997">
    <property type="entry name" value="HRDC-like_sf"/>
</dbReference>
<comment type="catalytic activity">
    <reaction evidence="15">
        <text>Couples ATP hydrolysis with the unwinding of duplex DNA by translocating in the 3'-5' direction.</text>
        <dbReference type="EC" id="5.6.2.4"/>
    </reaction>
</comment>
<keyword evidence="14" id="KW-0413">Isomerase</keyword>
<dbReference type="EMBL" id="JAFBFC010000004">
    <property type="protein sequence ID" value="MBM7703677.1"/>
    <property type="molecule type" value="Genomic_DNA"/>
</dbReference>
<dbReference type="InterPro" id="IPR002121">
    <property type="entry name" value="HRDC_dom"/>
</dbReference>
<keyword evidence="5" id="KW-0547">Nucleotide-binding</keyword>
<evidence type="ECO:0000313" key="21">
    <source>
        <dbReference type="Proteomes" id="UP000809829"/>
    </source>
</evidence>
<dbReference type="SMART" id="SM00341">
    <property type="entry name" value="HRDC"/>
    <property type="match status" value="1"/>
</dbReference>
<dbReference type="PROSITE" id="PS51192">
    <property type="entry name" value="HELICASE_ATP_BIND_1"/>
    <property type="match status" value="1"/>
</dbReference>
<evidence type="ECO:0000259" key="18">
    <source>
        <dbReference type="PROSITE" id="PS51192"/>
    </source>
</evidence>
<evidence type="ECO:0000256" key="3">
    <source>
        <dbReference type="ARBA" id="ARBA00005446"/>
    </source>
</evidence>
<evidence type="ECO:0000256" key="13">
    <source>
        <dbReference type="ARBA" id="ARBA00023204"/>
    </source>
</evidence>
<dbReference type="SUPFAM" id="SSF52540">
    <property type="entry name" value="P-loop containing nucleoside triphosphate hydrolases"/>
    <property type="match status" value="1"/>
</dbReference>
<evidence type="ECO:0000256" key="14">
    <source>
        <dbReference type="ARBA" id="ARBA00023235"/>
    </source>
</evidence>
<dbReference type="Pfam" id="PF09382">
    <property type="entry name" value="RQC"/>
    <property type="match status" value="1"/>
</dbReference>
<keyword evidence="6" id="KW-0227">DNA damage</keyword>
<dbReference type="SUPFAM" id="SSF47819">
    <property type="entry name" value="HRDC-like"/>
    <property type="match status" value="1"/>
</dbReference>
<evidence type="ECO:0000259" key="19">
    <source>
        <dbReference type="PROSITE" id="PS51194"/>
    </source>
</evidence>
<gene>
    <name evidence="20" type="ORF">JOC83_002526</name>
</gene>
<dbReference type="SMART" id="SM00487">
    <property type="entry name" value="DEXDc"/>
    <property type="match status" value="1"/>
</dbReference>
<evidence type="ECO:0000256" key="11">
    <source>
        <dbReference type="ARBA" id="ARBA00023125"/>
    </source>
</evidence>
<evidence type="ECO:0000256" key="10">
    <source>
        <dbReference type="ARBA" id="ARBA00022840"/>
    </source>
</evidence>
<dbReference type="Pfam" id="PF16124">
    <property type="entry name" value="RecQ_Zn_bind"/>
    <property type="match status" value="1"/>
</dbReference>
<comment type="caution">
    <text evidence="20">The sequence shown here is derived from an EMBL/GenBank/DDBJ whole genome shotgun (WGS) entry which is preliminary data.</text>
</comment>
<keyword evidence="10" id="KW-0067">ATP-binding</keyword>
<proteinExistence type="inferred from homology"/>
<evidence type="ECO:0000256" key="16">
    <source>
        <dbReference type="NCBIfam" id="TIGR01389"/>
    </source>
</evidence>
<dbReference type="PROSITE" id="PS51194">
    <property type="entry name" value="HELICASE_CTER"/>
    <property type="match status" value="1"/>
</dbReference>
<dbReference type="SMART" id="SM00956">
    <property type="entry name" value="RQC"/>
    <property type="match status" value="1"/>
</dbReference>
<dbReference type="InterPro" id="IPR032284">
    <property type="entry name" value="RecQ_Zn-bd"/>
</dbReference>
<comment type="similarity">
    <text evidence="3">Belongs to the helicase family. RecQ subfamily.</text>
</comment>
<comment type="cofactor">
    <cofactor evidence="1">
        <name>Mg(2+)</name>
        <dbReference type="ChEBI" id="CHEBI:18420"/>
    </cofactor>
</comment>
<dbReference type="Pfam" id="PF00270">
    <property type="entry name" value="DEAD"/>
    <property type="match status" value="1"/>
</dbReference>
<dbReference type="Pfam" id="PF00570">
    <property type="entry name" value="HRDC"/>
    <property type="match status" value="1"/>
</dbReference>
<keyword evidence="8 20" id="KW-0347">Helicase</keyword>
<protein>
    <recommendedName>
        <fullName evidence="16">DNA helicase RecQ</fullName>
        <ecNumber evidence="16">5.6.2.4</ecNumber>
    </recommendedName>
</protein>
<dbReference type="SUPFAM" id="SSF46785">
    <property type="entry name" value="Winged helix' DNA-binding domain"/>
    <property type="match status" value="1"/>
</dbReference>
<dbReference type="InterPro" id="IPR011545">
    <property type="entry name" value="DEAD/DEAH_box_helicase_dom"/>
</dbReference>
<dbReference type="InterPro" id="IPR036390">
    <property type="entry name" value="WH_DNA-bd_sf"/>
</dbReference>
<dbReference type="InterPro" id="IPR044876">
    <property type="entry name" value="HRDC_dom_sf"/>
</dbReference>
<keyword evidence="11" id="KW-0238">DNA-binding</keyword>
<dbReference type="NCBIfam" id="TIGR00614">
    <property type="entry name" value="recQ_fam"/>
    <property type="match status" value="1"/>
</dbReference>
<dbReference type="InterPro" id="IPR001650">
    <property type="entry name" value="Helicase_C-like"/>
</dbReference>
<keyword evidence="7 20" id="KW-0378">Hydrolase</keyword>
<evidence type="ECO:0000256" key="8">
    <source>
        <dbReference type="ARBA" id="ARBA00022806"/>
    </source>
</evidence>
<dbReference type="Gene3D" id="3.40.50.300">
    <property type="entry name" value="P-loop containing nucleotide triphosphate hydrolases"/>
    <property type="match status" value="2"/>
</dbReference>
<dbReference type="CDD" id="cd17920">
    <property type="entry name" value="DEXHc_RecQ"/>
    <property type="match status" value="1"/>
</dbReference>
<evidence type="ECO:0000256" key="9">
    <source>
        <dbReference type="ARBA" id="ARBA00022833"/>
    </source>
</evidence>
<comment type="cofactor">
    <cofactor evidence="2">
        <name>Zn(2+)</name>
        <dbReference type="ChEBI" id="CHEBI:29105"/>
    </cofactor>
</comment>
<dbReference type="EC" id="5.6.2.4" evidence="16"/>
<accession>A0ABS2QXJ7</accession>
<organism evidence="20 21">
    <name type="scientific">Priestia iocasae</name>
    <dbReference type="NCBI Taxonomy" id="2291674"/>
    <lineage>
        <taxon>Bacteria</taxon>
        <taxon>Bacillati</taxon>
        <taxon>Bacillota</taxon>
        <taxon>Bacilli</taxon>
        <taxon>Bacillales</taxon>
        <taxon>Bacillaceae</taxon>
        <taxon>Priestia</taxon>
    </lineage>
</organism>
<dbReference type="PANTHER" id="PTHR13710">
    <property type="entry name" value="DNA HELICASE RECQ FAMILY MEMBER"/>
    <property type="match status" value="1"/>
</dbReference>
<keyword evidence="12" id="KW-0233">DNA recombination</keyword>
<sequence>MSFEQALQHLKSYFGYDSFRGGQEETIRHVLEGENVACIMPTGGGKSLCYQIPALILPGTTLVISPLISLMKDQVDALNQVGISATFINSSLTATEVNERLNEVKMGEYQLLYVAPERLESPAFLEQLRFLPIPLVAIDEAHCISQWGHDFRPSYLRIHQMIAQLEDQPTVVALTATATPQVREDICHSLNIDEEHTVITGFERKNLSFSVVKGEDRLSYIDRYVKQNEQESGIIYAATRKEVDHLYEHLQQNGVNVGRYHAGMNDQSRALEQERFLQDDVQVMIATSAFGMGIDKSNIRYVIHFQLPKNMESYYQEAGRAGRDGLDSECIVLYSPQDIRVQRYLIEQTTFHQNRQVQDLEKLQQMVNYCHTEGCLQAFILHYFGEEKPNRCGRCGNCRDDRTAVDVTIDAQKVLSCMIRMGERFGKTMIAQVLTGSKNKKVIDFNFHSLSTYGVMKEQSVKDVSNFIEYLISEQYIAVGQGQFPTLTVTNRGRDVLLGNEKVMRKEQVQVRQLVRDDELFEHLRAIRKEIASEEGVPPFVVFSDESLRDMSAQLPQNSDEFLGVKGVGERKQEQYGNRFIEAIHQFCIENPERKRQVELVETASKKKKATTDEASHEVSYKMVIEEGMAIEDVAKQRELSTQTIENHLMRCYQDGKEMDWNRFVPSEYESLIEETINQMEDERLKPIKEALPDEISYFMIRSVLAKRKQIT</sequence>
<dbReference type="PROSITE" id="PS50967">
    <property type="entry name" value="HRDC"/>
    <property type="match status" value="1"/>
</dbReference>
<dbReference type="Pfam" id="PF00271">
    <property type="entry name" value="Helicase_C"/>
    <property type="match status" value="1"/>
</dbReference>
<keyword evidence="21" id="KW-1185">Reference proteome</keyword>
<dbReference type="RefSeq" id="WP_205187631.1">
    <property type="nucleotide sequence ID" value="NZ_JAFBFC010000004.1"/>
</dbReference>
<dbReference type="InterPro" id="IPR029491">
    <property type="entry name" value="Helicase_HTH"/>
</dbReference>
<dbReference type="GO" id="GO:0003678">
    <property type="term" value="F:DNA helicase activity"/>
    <property type="evidence" value="ECO:0007669"/>
    <property type="project" value="UniProtKB-EC"/>
</dbReference>
<evidence type="ECO:0000256" key="15">
    <source>
        <dbReference type="ARBA" id="ARBA00034617"/>
    </source>
</evidence>
<dbReference type="InterPro" id="IPR014001">
    <property type="entry name" value="Helicase_ATP-bd"/>
</dbReference>
<evidence type="ECO:0000256" key="2">
    <source>
        <dbReference type="ARBA" id="ARBA00001947"/>
    </source>
</evidence>
<dbReference type="InterPro" id="IPR004589">
    <property type="entry name" value="DNA_helicase_ATP-dep_RecQ"/>
</dbReference>
<keyword evidence="13" id="KW-0234">DNA repair</keyword>
<dbReference type="SMART" id="SM00490">
    <property type="entry name" value="HELICc"/>
    <property type="match status" value="1"/>
</dbReference>
<evidence type="ECO:0000256" key="5">
    <source>
        <dbReference type="ARBA" id="ARBA00022741"/>
    </source>
</evidence>
<evidence type="ECO:0000256" key="7">
    <source>
        <dbReference type="ARBA" id="ARBA00022801"/>
    </source>
</evidence>
<dbReference type="InterPro" id="IPR036388">
    <property type="entry name" value="WH-like_DNA-bd_sf"/>
</dbReference>
<evidence type="ECO:0000256" key="12">
    <source>
        <dbReference type="ARBA" id="ARBA00023172"/>
    </source>
</evidence>